<feature type="compositionally biased region" description="Polar residues" evidence="1">
    <location>
        <begin position="340"/>
        <end position="357"/>
    </location>
</feature>
<reference evidence="3 4" key="1">
    <citation type="submission" date="2018-06" db="EMBL/GenBank/DDBJ databases">
        <title>Comparative analysis of microorganisms from saline springs in Andes Mountain Range, Colombia.</title>
        <authorList>
            <person name="Rubin E."/>
        </authorList>
    </citation>
    <scope>NUCLEOTIDE SEQUENCE [LARGE SCALE GENOMIC DNA]</scope>
    <source>
        <strain evidence="3 4">USBA-857</strain>
    </source>
</reference>
<evidence type="ECO:0000256" key="2">
    <source>
        <dbReference type="SAM" id="Phobius"/>
    </source>
</evidence>
<keyword evidence="2" id="KW-0812">Transmembrane</keyword>
<evidence type="ECO:0000313" key="4">
    <source>
        <dbReference type="Proteomes" id="UP000249700"/>
    </source>
</evidence>
<feature type="compositionally biased region" description="Gly residues" evidence="1">
    <location>
        <begin position="63"/>
        <end position="72"/>
    </location>
</feature>
<keyword evidence="2" id="KW-1133">Transmembrane helix</keyword>
<sequence>MMYKHFAQADVMHRCPRRHPGITRLWGVACVMIAAPTWASMLDAINTGSDTQDLTSHQQHLGSGQGDSGGVGLMQTPTARMAPLGEFSFSYHQTPPYRRYSISLQPADWFEFTFRYTEIENRLYGAAIAGDRAYLDKGLDAKLRLWEESRYLPEVALGMRDAGGTTLFGAEYLVASKRWYDLDFSLGLGWGYLGTRSDMESPLSVLDSRFKTRPGNAGGDQGGEFAFSQLFRGPVAAFAGIEYQTPWQPLVLQLEYEGNDYSNEPSAEPLEQDSPVNIGARYHVSDNLTLHAGWERGNTLMTGITLSANLASLHQAKRDAPPLSIAPAPAPAATPSSRAQQKPLTEGLDSSTTADETNWRATSEQLLANAGIRVHRLVVSGDTLVVEGEPTKYRSLAHTEGRANRVLHNNAPDAITTFRYRWQSHGLSLRDDVHSRDAFVSAAQSIQAEPDYYYGIYTTPAKGVSRGEVMSTPETQRFHFNVSPGINQNLGGPDGYLYQLLVRANGKYLTDANGWFSGTVGWTVADNFDKYDYIADSDLPRVRTYIGDYLDESSLGVTNLQYTRTKRLSDNWFGMGYGGVLEMMYAGVGSEVMYRPFNSDWALGADLNYVRQRDFDQQFGLRDYSTWTGHLSAYVQTDFEDVLAKVSVGRYLAKDIGTTIDLSREFASGARMGAWATFTDAGDSFGEGSFDKGVYISLPLDAFFTTHSRDHLTLSWQPLTRDGGARLARRYSLYEMTEDRHLDRYWEDRDKVWE</sequence>
<comment type="caution">
    <text evidence="3">The sequence shown here is derived from an EMBL/GenBank/DDBJ whole genome shotgun (WGS) entry which is preliminary data.</text>
</comment>
<name>A0A328XRW0_9GAMM</name>
<organism evidence="3 4">
    <name type="scientific">Onishia taeanensis</name>
    <dbReference type="NCBI Taxonomy" id="284577"/>
    <lineage>
        <taxon>Bacteria</taxon>
        <taxon>Pseudomonadati</taxon>
        <taxon>Pseudomonadota</taxon>
        <taxon>Gammaproteobacteria</taxon>
        <taxon>Oceanospirillales</taxon>
        <taxon>Halomonadaceae</taxon>
        <taxon>Onishia</taxon>
    </lineage>
</organism>
<gene>
    <name evidence="3" type="ORF">BCL93_1056</name>
</gene>
<dbReference type="Pfam" id="PF06082">
    <property type="entry name" value="YjbH"/>
    <property type="match status" value="1"/>
</dbReference>
<accession>A0A328XRW0</accession>
<dbReference type="Proteomes" id="UP000249700">
    <property type="component" value="Unassembled WGS sequence"/>
</dbReference>
<dbReference type="InterPro" id="IPR010344">
    <property type="entry name" value="YbjH"/>
</dbReference>
<feature type="region of interest" description="Disordered" evidence="1">
    <location>
        <begin position="50"/>
        <end position="75"/>
    </location>
</feature>
<evidence type="ECO:0000313" key="3">
    <source>
        <dbReference type="EMBL" id="RAR61409.1"/>
    </source>
</evidence>
<dbReference type="EMBL" id="QLSX01000005">
    <property type="protein sequence ID" value="RAR61409.1"/>
    <property type="molecule type" value="Genomic_DNA"/>
</dbReference>
<feature type="region of interest" description="Disordered" evidence="1">
    <location>
        <begin position="321"/>
        <end position="357"/>
    </location>
</feature>
<keyword evidence="2" id="KW-0472">Membrane</keyword>
<evidence type="ECO:0000256" key="1">
    <source>
        <dbReference type="SAM" id="MobiDB-lite"/>
    </source>
</evidence>
<protein>
    <submittedName>
        <fullName evidence="3">Exopolysaccharide biosynthesis protein YbjH</fullName>
    </submittedName>
</protein>
<proteinExistence type="predicted"/>
<dbReference type="AlphaFoldDB" id="A0A328XRW0"/>
<feature type="transmembrane region" description="Helical" evidence="2">
    <location>
        <begin position="21"/>
        <end position="39"/>
    </location>
</feature>
<feature type="compositionally biased region" description="Low complexity" evidence="1">
    <location>
        <begin position="321"/>
        <end position="339"/>
    </location>
</feature>